<accession>A0ACA9PDI3</accession>
<dbReference type="Proteomes" id="UP000789366">
    <property type="component" value="Unassembled WGS sequence"/>
</dbReference>
<dbReference type="EMBL" id="CAJVPW010024353">
    <property type="protein sequence ID" value="CAG8704688.1"/>
    <property type="molecule type" value="Genomic_DNA"/>
</dbReference>
<evidence type="ECO:0000313" key="2">
    <source>
        <dbReference type="Proteomes" id="UP000789366"/>
    </source>
</evidence>
<sequence>MPYHTSLKAIDSYSCDFCVYGDDTTLCDETDCYQAAKDEVITAD</sequence>
<feature type="non-terminal residue" evidence="1">
    <location>
        <position position="44"/>
    </location>
</feature>
<reference evidence="1" key="1">
    <citation type="submission" date="2021-06" db="EMBL/GenBank/DDBJ databases">
        <authorList>
            <person name="Kallberg Y."/>
            <person name="Tangrot J."/>
            <person name="Rosling A."/>
        </authorList>
    </citation>
    <scope>NUCLEOTIDE SEQUENCE</scope>
    <source>
        <strain evidence="1">28 12/20/2015</strain>
    </source>
</reference>
<name>A0ACA9PDI3_9GLOM</name>
<organism evidence="1 2">
    <name type="scientific">Cetraspora pellucida</name>
    <dbReference type="NCBI Taxonomy" id="1433469"/>
    <lineage>
        <taxon>Eukaryota</taxon>
        <taxon>Fungi</taxon>
        <taxon>Fungi incertae sedis</taxon>
        <taxon>Mucoromycota</taxon>
        <taxon>Glomeromycotina</taxon>
        <taxon>Glomeromycetes</taxon>
        <taxon>Diversisporales</taxon>
        <taxon>Gigasporaceae</taxon>
        <taxon>Cetraspora</taxon>
    </lineage>
</organism>
<proteinExistence type="predicted"/>
<evidence type="ECO:0000313" key="1">
    <source>
        <dbReference type="EMBL" id="CAG8704688.1"/>
    </source>
</evidence>
<keyword evidence="2" id="KW-1185">Reference proteome</keyword>
<protein>
    <submittedName>
        <fullName evidence="1">6320_t:CDS:1</fullName>
    </submittedName>
</protein>
<comment type="caution">
    <text evidence="1">The sequence shown here is derived from an EMBL/GenBank/DDBJ whole genome shotgun (WGS) entry which is preliminary data.</text>
</comment>
<gene>
    <name evidence="1" type="ORF">SPELUC_LOCUS11458</name>
</gene>